<name>A0A3N2PIU4_SODAK</name>
<feature type="region of interest" description="Disordered" evidence="1">
    <location>
        <begin position="32"/>
        <end position="53"/>
    </location>
</feature>
<evidence type="ECO:0000313" key="3">
    <source>
        <dbReference type="Proteomes" id="UP000272025"/>
    </source>
</evidence>
<proteinExistence type="predicted"/>
<dbReference type="RefSeq" id="XP_028462271.1">
    <property type="nucleotide sequence ID" value="XM_028611484.1"/>
</dbReference>
<dbReference type="OrthoDB" id="5302289at2759"/>
<gene>
    <name evidence="2" type="ORF">SODALDRAFT_331574</name>
</gene>
<dbReference type="GeneID" id="39579962"/>
<accession>A0A3N2PIU4</accession>
<dbReference type="Proteomes" id="UP000272025">
    <property type="component" value="Unassembled WGS sequence"/>
</dbReference>
<feature type="region of interest" description="Disordered" evidence="1">
    <location>
        <begin position="144"/>
        <end position="170"/>
    </location>
</feature>
<keyword evidence="3" id="KW-1185">Reference proteome</keyword>
<evidence type="ECO:0000313" key="2">
    <source>
        <dbReference type="EMBL" id="ROT34465.1"/>
    </source>
</evidence>
<protein>
    <submittedName>
        <fullName evidence="2">Uncharacterized protein</fullName>
    </submittedName>
</protein>
<evidence type="ECO:0000256" key="1">
    <source>
        <dbReference type="SAM" id="MobiDB-lite"/>
    </source>
</evidence>
<reference evidence="2 3" key="1">
    <citation type="journal article" date="2018" name="Mol. Ecol.">
        <title>The obligate alkalophilic soda-lake fungus Sodiomyces alkalinus has shifted to a protein diet.</title>
        <authorList>
            <person name="Grum-Grzhimaylo A.A."/>
            <person name="Falkoski D.L."/>
            <person name="van den Heuvel J."/>
            <person name="Valero-Jimenez C.A."/>
            <person name="Min B."/>
            <person name="Choi I.G."/>
            <person name="Lipzen A."/>
            <person name="Daum C.G."/>
            <person name="Aanen D.K."/>
            <person name="Tsang A."/>
            <person name="Henrissat B."/>
            <person name="Bilanenko E.N."/>
            <person name="de Vries R.P."/>
            <person name="van Kan J.A.L."/>
            <person name="Grigoriev I.V."/>
            <person name="Debets A.J.M."/>
        </authorList>
    </citation>
    <scope>NUCLEOTIDE SEQUENCE [LARGE SCALE GENOMIC DNA]</scope>
    <source>
        <strain evidence="2 3">F11</strain>
    </source>
</reference>
<dbReference type="EMBL" id="ML119071">
    <property type="protein sequence ID" value="ROT34465.1"/>
    <property type="molecule type" value="Genomic_DNA"/>
</dbReference>
<sequence>MIILGPHCMLVSSSKLGFRDVQPRLDKRTRSYRQHMFEDENPDPLSPSWDNSSMDEEDRIISTRRVVQGRRAIVRHRAIVRYRALISDMAMSLMAMRDRDFRGIVMRGRVMRDSRPPRHGRAIRDRILWTRNRRARVVRDGIGPRHRHRTRNGAGAGHNRITGPNASSQRHAHLKGTVPREHWTEPRIVARALQTVRENPDNAYPELVHILNEAVSSLWSRLLAAPDTYIMTPDEFALFNYFQHRTLDAHVAREARRRYWDNHSAPGH</sequence>
<dbReference type="AlphaFoldDB" id="A0A3N2PIU4"/>
<organism evidence="2 3">
    <name type="scientific">Sodiomyces alkalinus (strain CBS 110278 / VKM F-3762 / F11)</name>
    <name type="common">Alkaliphilic filamentous fungus</name>
    <dbReference type="NCBI Taxonomy" id="1314773"/>
    <lineage>
        <taxon>Eukaryota</taxon>
        <taxon>Fungi</taxon>
        <taxon>Dikarya</taxon>
        <taxon>Ascomycota</taxon>
        <taxon>Pezizomycotina</taxon>
        <taxon>Sordariomycetes</taxon>
        <taxon>Hypocreomycetidae</taxon>
        <taxon>Glomerellales</taxon>
        <taxon>Plectosphaerellaceae</taxon>
        <taxon>Sodiomyces</taxon>
    </lineage>
</organism>